<gene>
    <name evidence="3" type="ORF">DQK91_20950</name>
</gene>
<organism evidence="3 4">
    <name type="scientific">Oceanidesulfovibrio marinus</name>
    <dbReference type="NCBI Taxonomy" id="370038"/>
    <lineage>
        <taxon>Bacteria</taxon>
        <taxon>Pseudomonadati</taxon>
        <taxon>Thermodesulfobacteriota</taxon>
        <taxon>Desulfovibrionia</taxon>
        <taxon>Desulfovibrionales</taxon>
        <taxon>Desulfovibrionaceae</taxon>
        <taxon>Oceanidesulfovibrio</taxon>
    </lineage>
</organism>
<evidence type="ECO:0000313" key="4">
    <source>
        <dbReference type="Proteomes" id="UP000434052"/>
    </source>
</evidence>
<dbReference type="SUPFAM" id="SSF52540">
    <property type="entry name" value="P-loop containing nucleoside triphosphate hydrolases"/>
    <property type="match status" value="1"/>
</dbReference>
<keyword evidence="1" id="KW-0472">Membrane</keyword>
<reference evidence="3 4" key="1">
    <citation type="submission" date="2018-06" db="EMBL/GenBank/DDBJ databases">
        <title>Complete genome of Desulfovibrio marinus P48SEP.</title>
        <authorList>
            <person name="Crispim J.S."/>
            <person name="Vidigal P.M.P."/>
            <person name="Silva L.C.F."/>
            <person name="Araujo L.C."/>
            <person name="Laguardia C.N."/>
            <person name="Dias R.S."/>
            <person name="Sousa M.P."/>
            <person name="Paula S.O."/>
            <person name="Silva C."/>
        </authorList>
    </citation>
    <scope>NUCLEOTIDE SEQUENCE [LARGE SCALE GENOMIC DNA]</scope>
    <source>
        <strain evidence="3 4">P48SEP</strain>
    </source>
</reference>
<comment type="caution">
    <text evidence="3">The sequence shown here is derived from an EMBL/GenBank/DDBJ whole genome shotgun (WGS) entry which is preliminary data.</text>
</comment>
<protein>
    <recommendedName>
        <fullName evidence="2">AAA+ ATPase domain-containing protein</fullName>
    </recommendedName>
</protein>
<dbReference type="InterPro" id="IPR003593">
    <property type="entry name" value="AAA+_ATPase"/>
</dbReference>
<evidence type="ECO:0000256" key="1">
    <source>
        <dbReference type="SAM" id="Phobius"/>
    </source>
</evidence>
<dbReference type="Pfam" id="PF13481">
    <property type="entry name" value="AAA_25"/>
    <property type="match status" value="1"/>
</dbReference>
<dbReference type="AlphaFoldDB" id="A0A6P1ZA57"/>
<dbReference type="RefSeq" id="WP_144307365.1">
    <property type="nucleotide sequence ID" value="NZ_QMIF01000023.1"/>
</dbReference>
<dbReference type="Proteomes" id="UP000434052">
    <property type="component" value="Unassembled WGS sequence"/>
</dbReference>
<dbReference type="InterPro" id="IPR027417">
    <property type="entry name" value="P-loop_NTPase"/>
</dbReference>
<keyword evidence="1" id="KW-0812">Transmembrane</keyword>
<dbReference type="Gene3D" id="3.40.50.300">
    <property type="entry name" value="P-loop containing nucleotide triphosphate hydrolases"/>
    <property type="match status" value="1"/>
</dbReference>
<sequence>MGKRKRRNRKTKPQNTTPVLTKTAPIEILPFGELLDLDIPVREDLVTPWLREGESAMIYAAAGVGKSMYSLSLALTIAGGGSYLAWNAPNPRKVLLVDGEMHMDDIQSRSAMLLEDMEGIDHDLVRQNLHIISRQGQKAEVQFPDIARAAGQKQMEQIALDYDLIILDNLSTLATIKNENDAAAFTDIVKLLMRLKQRGIACILVHHSGKNTNSYRGSSMLATTFEVIQGLTQLPDARAANGTAFKLTWDKFRGKKDSSVMDSEVWLDEQGWHHEVASNEELDLLVEAAQSGMYSTQAQIAKALDWDTSKVSRMKKKAIAEELINEQEWKDLLAQARQTAQPTAESLGFTATQ</sequence>
<feature type="transmembrane region" description="Helical" evidence="1">
    <location>
        <begin position="67"/>
        <end position="86"/>
    </location>
</feature>
<accession>A0A6P1ZA57</accession>
<evidence type="ECO:0000259" key="2">
    <source>
        <dbReference type="SMART" id="SM00382"/>
    </source>
</evidence>
<feature type="domain" description="AAA+ ATPase" evidence="2">
    <location>
        <begin position="52"/>
        <end position="234"/>
    </location>
</feature>
<dbReference type="OrthoDB" id="186937at2"/>
<name>A0A6P1ZA57_9BACT</name>
<evidence type="ECO:0000313" key="3">
    <source>
        <dbReference type="EMBL" id="TVM30456.1"/>
    </source>
</evidence>
<proteinExistence type="predicted"/>
<keyword evidence="1" id="KW-1133">Transmembrane helix</keyword>
<dbReference type="EMBL" id="QMIF01000023">
    <property type="protein sequence ID" value="TVM30456.1"/>
    <property type="molecule type" value="Genomic_DNA"/>
</dbReference>
<dbReference type="SMART" id="SM00382">
    <property type="entry name" value="AAA"/>
    <property type="match status" value="1"/>
</dbReference>